<accession>A0A6G4U1B0</accession>
<gene>
    <name evidence="2" type="ORF">G5C51_19390</name>
</gene>
<sequence>MARKTVHFAVYDQLADWEIGHALAHIRDTSAHRPPRDTYDTVSVGASRGDVITSIGGMHIQADIGLDELRPQDSSLLILPGSGAYDQGEELAPFVRKAREFLDAGVPVAAICGATAGLAREGLLDERAHTSGAAEYLAAQPGYKGHDRYAEADAVTDGDLITAGPVHPVPFAREIFRRLDLHEPAVLDAWERLFGAADPSAFPVLMEASAK</sequence>
<dbReference type="AlphaFoldDB" id="A0A6G4U1B0"/>
<keyword evidence="3" id="KW-1185">Reference proteome</keyword>
<evidence type="ECO:0000313" key="2">
    <source>
        <dbReference type="EMBL" id="NGN66049.1"/>
    </source>
</evidence>
<feature type="domain" description="DJ-1/PfpI" evidence="1">
    <location>
        <begin position="4"/>
        <end position="176"/>
    </location>
</feature>
<dbReference type="Pfam" id="PF01965">
    <property type="entry name" value="DJ-1_PfpI"/>
    <property type="match status" value="1"/>
</dbReference>
<reference evidence="2 3" key="1">
    <citation type="submission" date="2020-02" db="EMBL/GenBank/DDBJ databases">
        <title>Whole-genome analyses of novel actinobacteria.</title>
        <authorList>
            <person name="Sahin N."/>
        </authorList>
    </citation>
    <scope>NUCLEOTIDE SEQUENCE [LARGE SCALE GENOMIC DNA]</scope>
    <source>
        <strain evidence="2 3">A7024</strain>
    </source>
</reference>
<protein>
    <submittedName>
        <fullName evidence="2">Glutamine amidotransferase</fullName>
    </submittedName>
</protein>
<dbReference type="EMBL" id="JAAKZV010000082">
    <property type="protein sequence ID" value="NGN66049.1"/>
    <property type="molecule type" value="Genomic_DNA"/>
</dbReference>
<dbReference type="Proteomes" id="UP000481583">
    <property type="component" value="Unassembled WGS sequence"/>
</dbReference>
<evidence type="ECO:0000259" key="1">
    <source>
        <dbReference type="Pfam" id="PF01965"/>
    </source>
</evidence>
<comment type="caution">
    <text evidence="2">The sequence shown here is derived from an EMBL/GenBank/DDBJ whole genome shotgun (WGS) entry which is preliminary data.</text>
</comment>
<dbReference type="InterPro" id="IPR029062">
    <property type="entry name" value="Class_I_gatase-like"/>
</dbReference>
<name>A0A6G4U1B0_9ACTN</name>
<keyword evidence="2" id="KW-0315">Glutamine amidotransferase</keyword>
<dbReference type="RefSeq" id="WP_165239056.1">
    <property type="nucleotide sequence ID" value="NZ_JAAKZV010000082.1"/>
</dbReference>
<dbReference type="InterPro" id="IPR002818">
    <property type="entry name" value="DJ-1/PfpI"/>
</dbReference>
<organism evidence="2 3">
    <name type="scientific">Streptomyces coryli</name>
    <dbReference type="NCBI Taxonomy" id="1128680"/>
    <lineage>
        <taxon>Bacteria</taxon>
        <taxon>Bacillati</taxon>
        <taxon>Actinomycetota</taxon>
        <taxon>Actinomycetes</taxon>
        <taxon>Kitasatosporales</taxon>
        <taxon>Streptomycetaceae</taxon>
        <taxon>Streptomyces</taxon>
    </lineage>
</organism>
<evidence type="ECO:0000313" key="3">
    <source>
        <dbReference type="Proteomes" id="UP000481583"/>
    </source>
</evidence>
<dbReference type="Gene3D" id="3.40.50.880">
    <property type="match status" value="1"/>
</dbReference>
<proteinExistence type="predicted"/>
<dbReference type="SUPFAM" id="SSF52317">
    <property type="entry name" value="Class I glutamine amidotransferase-like"/>
    <property type="match status" value="1"/>
</dbReference>
<dbReference type="GO" id="GO:0016740">
    <property type="term" value="F:transferase activity"/>
    <property type="evidence" value="ECO:0007669"/>
    <property type="project" value="UniProtKB-KW"/>
</dbReference>
<keyword evidence="2" id="KW-0808">Transferase</keyword>